<keyword evidence="10" id="KW-1185">Reference proteome</keyword>
<evidence type="ECO:0000256" key="1">
    <source>
        <dbReference type="ARBA" id="ARBA00004651"/>
    </source>
</evidence>
<dbReference type="GO" id="GO:0005886">
    <property type="term" value="C:plasma membrane"/>
    <property type="evidence" value="ECO:0007669"/>
    <property type="project" value="UniProtKB-SubCell"/>
</dbReference>
<sequence>MKVYLLSFIVAFIVSLIATPITKKLAFAIGAIDIPDEERRIHTKPIPRLGGLAIFSGTIISILLFLPKTSETIGIVLGATIIAVLGLFDDKYSLSAKIKLLGQVVAAVVLIISGVRIDWLSNPLGDGMIYLKSWVAIPLTLFWVVGITNTMNLIDGLDGLAAGIAVISSGSLFIVSLLNGRFATAVISIAIAGAALGFLPYNFNPAKIFMGDTGSMFLGFVLAAISIQGAVKSAAAIAIAVPILALGVPIFDTAFAIIRRLINGKPIMEADKGHLHHRLLEKGLTQKQAVLIMYGVSLLLGISAILISFSSELKGLIILLISILLVMWGADKLELLERQKKVHKLVDNCNILRSVKL</sequence>
<dbReference type="GO" id="GO:0016780">
    <property type="term" value="F:phosphotransferase activity, for other substituted phosphate groups"/>
    <property type="evidence" value="ECO:0007669"/>
    <property type="project" value="InterPro"/>
</dbReference>
<dbReference type="eggNOG" id="COG0472">
    <property type="taxonomic scope" value="Bacteria"/>
</dbReference>
<evidence type="ECO:0000256" key="6">
    <source>
        <dbReference type="ARBA" id="ARBA00023136"/>
    </source>
</evidence>
<dbReference type="HOGENOM" id="CLU_023982_2_4_9"/>
<feature type="binding site" evidence="7">
    <location>
        <position position="212"/>
    </location>
    <ligand>
        <name>Mg(2+)</name>
        <dbReference type="ChEBI" id="CHEBI:18420"/>
    </ligand>
</feature>
<name>G2MW06_9THEO</name>
<dbReference type="GO" id="GO:0009103">
    <property type="term" value="P:lipopolysaccharide biosynthetic process"/>
    <property type="evidence" value="ECO:0007669"/>
    <property type="project" value="TreeGrafter"/>
</dbReference>
<feature type="binding site" evidence="7">
    <location>
        <position position="152"/>
    </location>
    <ligand>
        <name>Mg(2+)</name>
        <dbReference type="ChEBI" id="CHEBI:18420"/>
    </ligand>
</feature>
<comment type="subcellular location">
    <subcellularLocation>
        <location evidence="1">Cell membrane</location>
        <topology evidence="1">Multi-pass membrane protein</topology>
    </subcellularLocation>
</comment>
<evidence type="ECO:0000256" key="2">
    <source>
        <dbReference type="ARBA" id="ARBA00022475"/>
    </source>
</evidence>
<keyword evidence="6 8" id="KW-0472">Membrane</keyword>
<dbReference type="GO" id="GO:0071555">
    <property type="term" value="P:cell wall organization"/>
    <property type="evidence" value="ECO:0007669"/>
    <property type="project" value="TreeGrafter"/>
</dbReference>
<feature type="transmembrane region" description="Helical" evidence="8">
    <location>
        <begin position="313"/>
        <end position="330"/>
    </location>
</feature>
<keyword evidence="5 8" id="KW-1133">Transmembrane helix</keyword>
<dbReference type="EMBL" id="CP002991">
    <property type="protein sequence ID" value="AEM77669.1"/>
    <property type="molecule type" value="Genomic_DNA"/>
</dbReference>
<keyword evidence="2" id="KW-1003">Cell membrane</keyword>
<protein>
    <submittedName>
        <fullName evidence="9">Glycosyl transferase, family 4, conserved region-containing protein</fullName>
    </submittedName>
</protein>
<feature type="transmembrane region" description="Helical" evidence="8">
    <location>
        <begin position="129"/>
        <end position="147"/>
    </location>
</feature>
<feature type="transmembrane region" description="Helical" evidence="8">
    <location>
        <begin position="159"/>
        <end position="176"/>
    </location>
</feature>
<dbReference type="STRING" id="697303.Thewi_0160"/>
<feature type="transmembrane region" description="Helical" evidence="8">
    <location>
        <begin position="237"/>
        <end position="258"/>
    </location>
</feature>
<dbReference type="Proteomes" id="UP000008276">
    <property type="component" value="Chromosome"/>
</dbReference>
<dbReference type="GO" id="GO:0046872">
    <property type="term" value="F:metal ion binding"/>
    <property type="evidence" value="ECO:0007669"/>
    <property type="project" value="UniProtKB-KW"/>
</dbReference>
<feature type="transmembrane region" description="Helical" evidence="8">
    <location>
        <begin position="6"/>
        <end position="34"/>
    </location>
</feature>
<dbReference type="RefSeq" id="WP_014062064.1">
    <property type="nucleotide sequence ID" value="NC_015958.1"/>
</dbReference>
<feature type="transmembrane region" description="Helical" evidence="8">
    <location>
        <begin position="182"/>
        <end position="201"/>
    </location>
</feature>
<evidence type="ECO:0000256" key="4">
    <source>
        <dbReference type="ARBA" id="ARBA00022692"/>
    </source>
</evidence>
<keyword evidence="4 8" id="KW-0812">Transmembrane</keyword>
<dbReference type="KEGG" id="twi:Thewi_0160"/>
<dbReference type="PANTHER" id="PTHR22926">
    <property type="entry name" value="PHOSPHO-N-ACETYLMURAMOYL-PENTAPEPTIDE-TRANSFERASE"/>
    <property type="match status" value="1"/>
</dbReference>
<feature type="transmembrane region" description="Helical" evidence="8">
    <location>
        <begin position="72"/>
        <end position="88"/>
    </location>
</feature>
<evidence type="ECO:0000256" key="8">
    <source>
        <dbReference type="SAM" id="Phobius"/>
    </source>
</evidence>
<dbReference type="GO" id="GO:0044038">
    <property type="term" value="P:cell wall macromolecule biosynthetic process"/>
    <property type="evidence" value="ECO:0007669"/>
    <property type="project" value="TreeGrafter"/>
</dbReference>
<dbReference type="InterPro" id="IPR018480">
    <property type="entry name" value="PNAcMuramoyl-5peptid_Trfase_CS"/>
</dbReference>
<keyword evidence="7" id="KW-0460">Magnesium</keyword>
<evidence type="ECO:0000256" key="7">
    <source>
        <dbReference type="PIRSR" id="PIRSR600715-1"/>
    </source>
</evidence>
<evidence type="ECO:0000256" key="3">
    <source>
        <dbReference type="ARBA" id="ARBA00022679"/>
    </source>
</evidence>
<comment type="cofactor">
    <cofactor evidence="7">
        <name>Mg(2+)</name>
        <dbReference type="ChEBI" id="CHEBI:18420"/>
    </cofactor>
</comment>
<gene>
    <name evidence="9" type="ORF">Thewi_0160</name>
</gene>
<dbReference type="PANTHER" id="PTHR22926:SF3">
    <property type="entry name" value="UNDECAPRENYL-PHOSPHATE ALPHA-N-ACETYLGLUCOSAMINYL 1-PHOSPHATE TRANSFERASE"/>
    <property type="match status" value="1"/>
</dbReference>
<dbReference type="PROSITE" id="PS01348">
    <property type="entry name" value="MRAY_2"/>
    <property type="match status" value="1"/>
</dbReference>
<feature type="transmembrane region" description="Helical" evidence="8">
    <location>
        <begin position="46"/>
        <end position="66"/>
    </location>
</feature>
<feature type="transmembrane region" description="Helical" evidence="8">
    <location>
        <begin position="289"/>
        <end position="307"/>
    </location>
</feature>
<dbReference type="Pfam" id="PF00953">
    <property type="entry name" value="Glycos_transf_4"/>
    <property type="match status" value="1"/>
</dbReference>
<feature type="transmembrane region" description="Helical" evidence="8">
    <location>
        <begin position="213"/>
        <end position="231"/>
    </location>
</feature>
<accession>G2MW06</accession>
<dbReference type="CDD" id="cd06853">
    <property type="entry name" value="GT_WecA_like"/>
    <property type="match status" value="1"/>
</dbReference>
<keyword evidence="3 9" id="KW-0808">Transferase</keyword>
<proteinExistence type="predicted"/>
<reference evidence="9 10" key="1">
    <citation type="submission" date="2011-08" db="EMBL/GenBank/DDBJ databases">
        <title>Complete sequence of Thermoanaerobacter wiegelii Rt8.B1.</title>
        <authorList>
            <consortium name="US DOE Joint Genome Institute"/>
            <person name="Lucas S."/>
            <person name="Han J."/>
            <person name="Lapidus A."/>
            <person name="Cheng J.-F."/>
            <person name="Goodwin L."/>
            <person name="Pitluck S."/>
            <person name="Peters L."/>
            <person name="Mikhailova N."/>
            <person name="Zeytun A."/>
            <person name="Daligault H."/>
            <person name="Detter J.C."/>
            <person name="Han C."/>
            <person name="Tapia R."/>
            <person name="Land M."/>
            <person name="Hauser L."/>
            <person name="Kyrpides N."/>
            <person name="Ivanova N."/>
            <person name="Pagani I."/>
            <person name="Hemme C."/>
            <person name="Woyke T."/>
        </authorList>
    </citation>
    <scope>NUCLEOTIDE SEQUENCE [LARGE SCALE GENOMIC DNA]</scope>
    <source>
        <strain evidence="9 10">Rt8.B1</strain>
    </source>
</reference>
<evidence type="ECO:0000256" key="5">
    <source>
        <dbReference type="ARBA" id="ARBA00022989"/>
    </source>
</evidence>
<organism evidence="9 10">
    <name type="scientific">Thermoanaerobacter wiegelii Rt8.B1</name>
    <dbReference type="NCBI Taxonomy" id="697303"/>
    <lineage>
        <taxon>Bacteria</taxon>
        <taxon>Bacillati</taxon>
        <taxon>Bacillota</taxon>
        <taxon>Clostridia</taxon>
        <taxon>Thermoanaerobacterales</taxon>
        <taxon>Thermoanaerobacteraceae</taxon>
        <taxon>Thermoanaerobacter</taxon>
    </lineage>
</organism>
<dbReference type="InterPro" id="IPR000715">
    <property type="entry name" value="Glycosyl_transferase_4"/>
</dbReference>
<keyword evidence="7" id="KW-0479">Metal-binding</keyword>
<dbReference type="AlphaFoldDB" id="G2MW06"/>
<evidence type="ECO:0000313" key="9">
    <source>
        <dbReference type="EMBL" id="AEM77669.1"/>
    </source>
</evidence>
<evidence type="ECO:0000313" key="10">
    <source>
        <dbReference type="Proteomes" id="UP000008276"/>
    </source>
</evidence>
<feature type="transmembrane region" description="Helical" evidence="8">
    <location>
        <begin position="100"/>
        <end position="117"/>
    </location>
</feature>